<accession>A0A1N7SV71</accession>
<gene>
    <name evidence="2" type="ORF">BN2476_1140009</name>
</gene>
<keyword evidence="1" id="KW-0812">Transmembrane</keyword>
<evidence type="ECO:0000256" key="1">
    <source>
        <dbReference type="SAM" id="Phobius"/>
    </source>
</evidence>
<name>A0A1N7SV71_9BURK</name>
<dbReference type="EMBL" id="CYGY02000114">
    <property type="protein sequence ID" value="SIT51285.1"/>
    <property type="molecule type" value="Genomic_DNA"/>
</dbReference>
<feature type="transmembrane region" description="Helical" evidence="1">
    <location>
        <begin position="6"/>
        <end position="29"/>
    </location>
</feature>
<organism evidence="2 3">
    <name type="scientific">Paraburkholderia piptadeniae</name>
    <dbReference type="NCBI Taxonomy" id="1701573"/>
    <lineage>
        <taxon>Bacteria</taxon>
        <taxon>Pseudomonadati</taxon>
        <taxon>Pseudomonadota</taxon>
        <taxon>Betaproteobacteria</taxon>
        <taxon>Burkholderiales</taxon>
        <taxon>Burkholderiaceae</taxon>
        <taxon>Paraburkholderia</taxon>
    </lineage>
</organism>
<protein>
    <submittedName>
        <fullName evidence="2">Uncharacterized protein</fullName>
    </submittedName>
</protein>
<keyword evidence="3" id="KW-1185">Reference proteome</keyword>
<keyword evidence="1" id="KW-1133">Transmembrane helix</keyword>
<dbReference type="Proteomes" id="UP000195569">
    <property type="component" value="Unassembled WGS sequence"/>
</dbReference>
<comment type="caution">
    <text evidence="2">The sequence shown here is derived from an EMBL/GenBank/DDBJ whole genome shotgun (WGS) entry which is preliminary data.</text>
</comment>
<reference evidence="2" key="1">
    <citation type="submission" date="2016-12" db="EMBL/GenBank/DDBJ databases">
        <authorList>
            <person name="Moulin L."/>
        </authorList>
    </citation>
    <scope>NUCLEOTIDE SEQUENCE [LARGE SCALE GENOMIC DNA]</scope>
    <source>
        <strain evidence="2">STM 7183</strain>
    </source>
</reference>
<evidence type="ECO:0000313" key="3">
    <source>
        <dbReference type="Proteomes" id="UP000195569"/>
    </source>
</evidence>
<keyword evidence="1" id="KW-0472">Membrane</keyword>
<sequence length="76" mass="8054">MDASEALGWIMVLVFVAAYAGIGMGGAACRLHSIAGPPRRAAVHDRDAVVMSLTREFIACVVGAVRLRQSLRNDAD</sequence>
<evidence type="ECO:0000313" key="2">
    <source>
        <dbReference type="EMBL" id="SIT51285.1"/>
    </source>
</evidence>
<dbReference type="AlphaFoldDB" id="A0A1N7SV71"/>
<proteinExistence type="predicted"/>